<accession>A0ABV3F295</accession>
<sequence length="362" mass="39285">MISARSEGREQADSAFTTAAAPDPVGRRSAGELADTASAQLIGLLRDTARRVGVAPEQLAGIHGVDGADARGELDRVPMSSLVRLWELLAHTGPRAGLAVVDDAPLGRLSTWDYLITTSATLTESLRAAQPYHRLVTGAAERFQLGYQDGLTISYRTTAQDPATSSIVNEYVLGYYLRRAREALDRPVTPARVTFGHPAPPEHRALVEIFGTRRIEFDAPADTITFTPADAEAPLVRSDPALAELLRGHADLVLATARPIPGPLDAFRHALAAALDAGDPGLAVVASRLAISPRSLQRRLAEHNSSWRRELDLLRYRRAEALLDSGLTTTTVATRLGFTDDRALRKAFHRWRGTPPRTSPRH</sequence>
<dbReference type="InterPro" id="IPR032687">
    <property type="entry name" value="AraC-type_N"/>
</dbReference>
<reference evidence="6 7" key="1">
    <citation type="submission" date="2024-06" db="EMBL/GenBank/DDBJ databases">
        <title>The Natural Products Discovery Center: Release of the First 8490 Sequenced Strains for Exploring Actinobacteria Biosynthetic Diversity.</title>
        <authorList>
            <person name="Kalkreuter E."/>
            <person name="Kautsar S.A."/>
            <person name="Yang D."/>
            <person name="Bader C.D."/>
            <person name="Teijaro C.N."/>
            <person name="Fluegel L."/>
            <person name="Davis C.M."/>
            <person name="Simpson J.R."/>
            <person name="Lauterbach L."/>
            <person name="Steele A.D."/>
            <person name="Gui C."/>
            <person name="Meng S."/>
            <person name="Li G."/>
            <person name="Viehrig K."/>
            <person name="Ye F."/>
            <person name="Su P."/>
            <person name="Kiefer A.F."/>
            <person name="Nichols A."/>
            <person name="Cepeda A.J."/>
            <person name="Yan W."/>
            <person name="Fan B."/>
            <person name="Jiang Y."/>
            <person name="Adhikari A."/>
            <person name="Zheng C.-J."/>
            <person name="Schuster L."/>
            <person name="Cowan T.M."/>
            <person name="Smanski M.J."/>
            <person name="Chevrette M.G."/>
            <person name="De Carvalho L.P.S."/>
            <person name="Shen B."/>
        </authorList>
    </citation>
    <scope>NUCLEOTIDE SEQUENCE [LARGE SCALE GENOMIC DNA]</scope>
    <source>
        <strain evidence="6 7">NPDC050671</strain>
    </source>
</reference>
<evidence type="ECO:0000256" key="3">
    <source>
        <dbReference type="ARBA" id="ARBA00023163"/>
    </source>
</evidence>
<dbReference type="SMART" id="SM00342">
    <property type="entry name" value="HTH_ARAC"/>
    <property type="match status" value="1"/>
</dbReference>
<dbReference type="InterPro" id="IPR018060">
    <property type="entry name" value="HTH_AraC"/>
</dbReference>
<dbReference type="InterPro" id="IPR009057">
    <property type="entry name" value="Homeodomain-like_sf"/>
</dbReference>
<protein>
    <submittedName>
        <fullName evidence="6">AraC family transcriptional regulator ligand-binding domain-containing protein</fullName>
    </submittedName>
</protein>
<feature type="compositionally biased region" description="Basic and acidic residues" evidence="4">
    <location>
        <begin position="1"/>
        <end position="12"/>
    </location>
</feature>
<feature type="region of interest" description="Disordered" evidence="4">
    <location>
        <begin position="1"/>
        <end position="30"/>
    </location>
</feature>
<dbReference type="Pfam" id="PF12625">
    <property type="entry name" value="Arabinose_bd"/>
    <property type="match status" value="1"/>
</dbReference>
<proteinExistence type="predicted"/>
<gene>
    <name evidence="6" type="ORF">AB0H72_03945</name>
</gene>
<evidence type="ECO:0000313" key="7">
    <source>
        <dbReference type="Proteomes" id="UP001551658"/>
    </source>
</evidence>
<comment type="caution">
    <text evidence="6">The sequence shown here is derived from an EMBL/GenBank/DDBJ whole genome shotgun (WGS) entry which is preliminary data.</text>
</comment>
<evidence type="ECO:0000256" key="4">
    <source>
        <dbReference type="SAM" id="MobiDB-lite"/>
    </source>
</evidence>
<dbReference type="Pfam" id="PF12833">
    <property type="entry name" value="HTH_18"/>
    <property type="match status" value="1"/>
</dbReference>
<dbReference type="SUPFAM" id="SSF46689">
    <property type="entry name" value="Homeodomain-like"/>
    <property type="match status" value="1"/>
</dbReference>
<keyword evidence="1" id="KW-0805">Transcription regulation</keyword>
<dbReference type="PROSITE" id="PS01124">
    <property type="entry name" value="HTH_ARAC_FAMILY_2"/>
    <property type="match status" value="1"/>
</dbReference>
<organism evidence="6 7">
    <name type="scientific">Nocardia fusca</name>
    <dbReference type="NCBI Taxonomy" id="941183"/>
    <lineage>
        <taxon>Bacteria</taxon>
        <taxon>Bacillati</taxon>
        <taxon>Actinomycetota</taxon>
        <taxon>Actinomycetes</taxon>
        <taxon>Mycobacteriales</taxon>
        <taxon>Nocardiaceae</taxon>
        <taxon>Nocardia</taxon>
    </lineage>
</organism>
<dbReference type="PANTHER" id="PTHR47894:SF1">
    <property type="entry name" value="HTH-TYPE TRANSCRIPTIONAL REGULATOR VQSM"/>
    <property type="match status" value="1"/>
</dbReference>
<keyword evidence="3" id="KW-0804">Transcription</keyword>
<name>A0ABV3F295_9NOCA</name>
<evidence type="ECO:0000256" key="1">
    <source>
        <dbReference type="ARBA" id="ARBA00023015"/>
    </source>
</evidence>
<dbReference type="RefSeq" id="WP_357973195.1">
    <property type="nucleotide sequence ID" value="NZ_JBFAIH010000001.1"/>
</dbReference>
<dbReference type="EMBL" id="JBFAIH010000001">
    <property type="protein sequence ID" value="MEV0361834.1"/>
    <property type="molecule type" value="Genomic_DNA"/>
</dbReference>
<keyword evidence="2" id="KW-0238">DNA-binding</keyword>
<evidence type="ECO:0000259" key="5">
    <source>
        <dbReference type="PROSITE" id="PS01124"/>
    </source>
</evidence>
<evidence type="ECO:0000256" key="2">
    <source>
        <dbReference type="ARBA" id="ARBA00023125"/>
    </source>
</evidence>
<dbReference type="Gene3D" id="1.10.10.60">
    <property type="entry name" value="Homeodomain-like"/>
    <property type="match status" value="1"/>
</dbReference>
<evidence type="ECO:0000313" key="6">
    <source>
        <dbReference type="EMBL" id="MEV0361834.1"/>
    </source>
</evidence>
<keyword evidence="7" id="KW-1185">Reference proteome</keyword>
<dbReference type="PANTHER" id="PTHR47894">
    <property type="entry name" value="HTH-TYPE TRANSCRIPTIONAL REGULATOR GADX"/>
    <property type="match status" value="1"/>
</dbReference>
<feature type="domain" description="HTH araC/xylS-type" evidence="5">
    <location>
        <begin position="265"/>
        <end position="362"/>
    </location>
</feature>
<dbReference type="Proteomes" id="UP001551658">
    <property type="component" value="Unassembled WGS sequence"/>
</dbReference>